<dbReference type="Proteomes" id="UP001597296">
    <property type="component" value="Unassembled WGS sequence"/>
</dbReference>
<comment type="caution">
    <text evidence="2">The sequence shown here is derived from an EMBL/GenBank/DDBJ whole genome shotgun (WGS) entry which is preliminary data.</text>
</comment>
<protein>
    <submittedName>
        <fullName evidence="2">Glucosaminidase domain-containing protein</fullName>
    </submittedName>
</protein>
<feature type="domain" description="Mannosyl-glycoprotein endo-beta-N-acetylglucosamidase-like" evidence="1">
    <location>
        <begin position="114"/>
        <end position="236"/>
    </location>
</feature>
<organism evidence="2 3">
    <name type="scientific">Phaeospirillum tilakii</name>
    <dbReference type="NCBI Taxonomy" id="741673"/>
    <lineage>
        <taxon>Bacteria</taxon>
        <taxon>Pseudomonadati</taxon>
        <taxon>Pseudomonadota</taxon>
        <taxon>Alphaproteobacteria</taxon>
        <taxon>Rhodospirillales</taxon>
        <taxon>Rhodospirillaceae</taxon>
        <taxon>Phaeospirillum</taxon>
    </lineage>
</organism>
<dbReference type="SMART" id="SM00047">
    <property type="entry name" value="LYZ2"/>
    <property type="match status" value="1"/>
</dbReference>
<dbReference type="Gene3D" id="1.10.530.10">
    <property type="match status" value="1"/>
</dbReference>
<dbReference type="InterPro" id="IPR002901">
    <property type="entry name" value="MGlyc_endo_b_GlcNAc-like_dom"/>
</dbReference>
<keyword evidence="3" id="KW-1185">Reference proteome</keyword>
<name>A0ABW5CD89_9PROT</name>
<gene>
    <name evidence="2" type="ORF">ACFSNB_15530</name>
</gene>
<accession>A0ABW5CD89</accession>
<dbReference type="PANTHER" id="PTHR40572:SF1">
    <property type="entry name" value="PROTEIN BAX"/>
    <property type="match status" value="1"/>
</dbReference>
<evidence type="ECO:0000259" key="1">
    <source>
        <dbReference type="SMART" id="SM00047"/>
    </source>
</evidence>
<proteinExistence type="predicted"/>
<evidence type="ECO:0000313" key="3">
    <source>
        <dbReference type="Proteomes" id="UP001597296"/>
    </source>
</evidence>
<dbReference type="RefSeq" id="WP_377318197.1">
    <property type="nucleotide sequence ID" value="NZ_JBHUIY010000039.1"/>
</dbReference>
<dbReference type="EMBL" id="JBHUIY010000039">
    <property type="protein sequence ID" value="MFD2235220.1"/>
    <property type="molecule type" value="Genomic_DNA"/>
</dbReference>
<evidence type="ECO:0000313" key="2">
    <source>
        <dbReference type="EMBL" id="MFD2235220.1"/>
    </source>
</evidence>
<reference evidence="3" key="1">
    <citation type="journal article" date="2019" name="Int. J. Syst. Evol. Microbiol.">
        <title>The Global Catalogue of Microorganisms (GCM) 10K type strain sequencing project: providing services to taxonomists for standard genome sequencing and annotation.</title>
        <authorList>
            <consortium name="The Broad Institute Genomics Platform"/>
            <consortium name="The Broad Institute Genome Sequencing Center for Infectious Disease"/>
            <person name="Wu L."/>
            <person name="Ma J."/>
        </authorList>
    </citation>
    <scope>NUCLEOTIDE SEQUENCE [LARGE SCALE GENOMIC DNA]</scope>
    <source>
        <strain evidence="3">KCTC 15012</strain>
    </source>
</reference>
<dbReference type="PANTHER" id="PTHR40572">
    <property type="entry name" value="PROTEIN BAX"/>
    <property type="match status" value="1"/>
</dbReference>
<dbReference type="Pfam" id="PF01832">
    <property type="entry name" value="Glucosaminidase"/>
    <property type="match status" value="1"/>
</dbReference>
<sequence>MAVAAPPARAGIGDDELASAARLDRAFLRIGYQLDAIRDGEAEVPPLFLERVPHDLDDLPDPEIRKAVFLRVMLPLVLVVNAEIAADRAHLEGLLARKAARQSLTRQDRLWLTALAERYDVEDGDTAQLLARVDEVPPSLALAQAAEETGWGTSRLVRRSRNLFGLTGDDDDAPGMRRFGSLKEGVQAYLHTLNTHPAYAGLRRARQHAHAVGRPVDGHQLADSLSAYSERGKAYVGTIRSLIRRNDLVAFDRARLAASMPLSLAAN</sequence>
<dbReference type="InterPro" id="IPR053195">
    <property type="entry name" value="Bax-like"/>
</dbReference>